<evidence type="ECO:0000259" key="1">
    <source>
        <dbReference type="Pfam" id="PF24906"/>
    </source>
</evidence>
<dbReference type="PANTHER" id="PTHR31827">
    <property type="entry name" value="EMB|CAB89363.1"/>
    <property type="match status" value="1"/>
</dbReference>
<keyword evidence="3" id="KW-1185">Reference proteome</keyword>
<sequence>ATKIVSKEVSNTIVVLAVTIALDWTADDREIENRQEKLTLASILGQDETSQIKHNRGILHTVQTKINKEKNKDEILSIYTEAGGKSLINKITASRKRCKEEGRSILVLSEGNHAKITHKEEECIKQALWGVKYPKHVGTCDNEEYTKDASGGGKLIKQGRRRRICKEEECTKIDRGRGKCVMHGGINYKYICKESECTKIALRGGKCMKHGGWRSTCKEEECTKVAKGGGKCTKHGGIVYKFICKEEGCNKNVRVGGKCMNHGGSRRTCKEEECTKIARGGGKCIKHGGINYKYICRESECNRTALGGGKCIKHGGWRSTCKEEECTKIARGGGKCMKHGGRRSTCKEEACSKLAIGGGKCMKHGGRRSTCKEEACSKLAIGGGKCMKHGGTNYKIMCKEEECTKIARVGDILITNCTKSTANDYTCISSLGELYSNNVLGKSIVILLVMCGQSSLKYDL</sequence>
<proteinExistence type="predicted"/>
<dbReference type="InterPro" id="IPR056866">
    <property type="entry name" value="Znf_WRKY19"/>
</dbReference>
<protein>
    <recommendedName>
        <fullName evidence="1">WRKY19-like zinc finger domain-containing protein</fullName>
    </recommendedName>
</protein>
<reference evidence="2" key="1">
    <citation type="submission" date="2021-03" db="EMBL/GenBank/DDBJ databases">
        <authorList>
            <person name="Tran Van P."/>
        </authorList>
    </citation>
    <scope>NUCLEOTIDE SEQUENCE</scope>
</reference>
<dbReference type="Pfam" id="PF24906">
    <property type="entry name" value="Zf_WRKY19"/>
    <property type="match status" value="1"/>
</dbReference>
<accession>A0ABN7NYC5</accession>
<comment type="caution">
    <text evidence="2">The sequence shown here is derived from an EMBL/GenBank/DDBJ whole genome shotgun (WGS) entry which is preliminary data.</text>
</comment>
<name>A0ABN7NYC5_TIMPD</name>
<evidence type="ECO:0000313" key="3">
    <source>
        <dbReference type="Proteomes" id="UP001153148"/>
    </source>
</evidence>
<dbReference type="EMBL" id="CAJPIN010013312">
    <property type="protein sequence ID" value="CAG2060718.1"/>
    <property type="molecule type" value="Genomic_DNA"/>
</dbReference>
<dbReference type="Proteomes" id="UP001153148">
    <property type="component" value="Unassembled WGS sequence"/>
</dbReference>
<feature type="domain" description="WRKY19-like zinc finger" evidence="1">
    <location>
        <begin position="266"/>
        <end position="289"/>
    </location>
</feature>
<evidence type="ECO:0000313" key="2">
    <source>
        <dbReference type="EMBL" id="CAG2060718.1"/>
    </source>
</evidence>
<organism evidence="2 3">
    <name type="scientific">Timema podura</name>
    <name type="common">Walking stick</name>
    <dbReference type="NCBI Taxonomy" id="61482"/>
    <lineage>
        <taxon>Eukaryota</taxon>
        <taxon>Metazoa</taxon>
        <taxon>Ecdysozoa</taxon>
        <taxon>Arthropoda</taxon>
        <taxon>Hexapoda</taxon>
        <taxon>Insecta</taxon>
        <taxon>Pterygota</taxon>
        <taxon>Neoptera</taxon>
        <taxon>Polyneoptera</taxon>
        <taxon>Phasmatodea</taxon>
        <taxon>Timematodea</taxon>
        <taxon>Timematoidea</taxon>
        <taxon>Timematidae</taxon>
        <taxon>Timema</taxon>
    </lineage>
</organism>
<feature type="non-terminal residue" evidence="2">
    <location>
        <position position="1"/>
    </location>
</feature>
<gene>
    <name evidence="2" type="ORF">TPAB3V08_LOCUS7674</name>
</gene>
<dbReference type="PANTHER" id="PTHR31827:SF1">
    <property type="entry name" value="EMB|CAB89363.1"/>
    <property type="match status" value="1"/>
</dbReference>